<dbReference type="SMART" id="SM00470">
    <property type="entry name" value="ParB"/>
    <property type="match status" value="1"/>
</dbReference>
<dbReference type="InterPro" id="IPR050336">
    <property type="entry name" value="Chromosome_partition/occlusion"/>
</dbReference>
<gene>
    <name evidence="3" type="ORF">ACFP81_14845</name>
</gene>
<dbReference type="EMBL" id="JBHSWD010000006">
    <property type="protein sequence ID" value="MFC6593164.1"/>
    <property type="molecule type" value="Genomic_DNA"/>
</dbReference>
<dbReference type="Proteomes" id="UP001596297">
    <property type="component" value="Unassembled WGS sequence"/>
</dbReference>
<dbReference type="SUPFAM" id="SSF109709">
    <property type="entry name" value="KorB DNA-binding domain-like"/>
    <property type="match status" value="1"/>
</dbReference>
<dbReference type="Pfam" id="PF02195">
    <property type="entry name" value="ParB_N"/>
    <property type="match status" value="1"/>
</dbReference>
<dbReference type="CDD" id="cd16393">
    <property type="entry name" value="SPO0J_N"/>
    <property type="match status" value="1"/>
</dbReference>
<reference evidence="4" key="1">
    <citation type="journal article" date="2019" name="Int. J. Syst. Evol. Microbiol.">
        <title>The Global Catalogue of Microorganisms (GCM) 10K type strain sequencing project: providing services to taxonomists for standard genome sequencing and annotation.</title>
        <authorList>
            <consortium name="The Broad Institute Genomics Platform"/>
            <consortium name="The Broad Institute Genome Sequencing Center for Infectious Disease"/>
            <person name="Wu L."/>
            <person name="Ma J."/>
        </authorList>
    </citation>
    <scope>NUCLEOTIDE SEQUENCE [LARGE SCALE GENOMIC DNA]</scope>
    <source>
        <strain evidence="4">CGMCC 1.15772</strain>
    </source>
</reference>
<name>A0ABW1YJV7_9DEIO</name>
<organism evidence="3 4">
    <name type="scientific">Deinococcus lacus</name>
    <dbReference type="NCBI Taxonomy" id="392561"/>
    <lineage>
        <taxon>Bacteria</taxon>
        <taxon>Thermotogati</taxon>
        <taxon>Deinococcota</taxon>
        <taxon>Deinococci</taxon>
        <taxon>Deinococcales</taxon>
        <taxon>Deinococcaceae</taxon>
        <taxon>Deinococcus</taxon>
    </lineage>
</organism>
<accession>A0ABW1YJV7</accession>
<dbReference type="NCBIfam" id="TIGR00180">
    <property type="entry name" value="parB_part"/>
    <property type="match status" value="1"/>
</dbReference>
<dbReference type="Gene3D" id="3.90.1530.30">
    <property type="match status" value="1"/>
</dbReference>
<evidence type="ECO:0000313" key="4">
    <source>
        <dbReference type="Proteomes" id="UP001596297"/>
    </source>
</evidence>
<sequence length="301" mass="33743">MSGKTPPALRAALARASKAQSGIRAAEERHVPVEYLRLDEIDPSPFQARKDFQGLEDLAQDIADNGVLQPVLVRPLAGGRYQLVAGERRWRASNIAQQPTIPAVIREMSDLDARTHGLRENLRREDLNAYEVARAVLELTSLQLGRATTEVQAELGSASPSEQALQVLSEVLKFVDKELTYLSYRRNYLPLLRLPEHLLSAIEQGAPYSAVLAVRSATPEQQREWLPLIISGEWSRRQVQKALQEAKATSKSKSGKLATDWEAQMKHVTQQFTAERLNSLDRRKRQKAQRLLSELADLLEG</sequence>
<comment type="caution">
    <text evidence="3">The sequence shown here is derived from an EMBL/GenBank/DDBJ whole genome shotgun (WGS) entry which is preliminary data.</text>
</comment>
<dbReference type="InterPro" id="IPR004437">
    <property type="entry name" value="ParB/RepB/Spo0J"/>
</dbReference>
<dbReference type="SUPFAM" id="SSF110849">
    <property type="entry name" value="ParB/Sulfiredoxin"/>
    <property type="match status" value="1"/>
</dbReference>
<dbReference type="InterPro" id="IPR003115">
    <property type="entry name" value="ParB_N"/>
</dbReference>
<dbReference type="PANTHER" id="PTHR33375:SF1">
    <property type="entry name" value="CHROMOSOME-PARTITIONING PROTEIN PARB-RELATED"/>
    <property type="match status" value="1"/>
</dbReference>
<dbReference type="Gene3D" id="1.10.10.2830">
    <property type="match status" value="1"/>
</dbReference>
<evidence type="ECO:0000313" key="3">
    <source>
        <dbReference type="EMBL" id="MFC6593164.1"/>
    </source>
</evidence>
<feature type="domain" description="ParB-like N-terminal" evidence="2">
    <location>
        <begin position="34"/>
        <end position="122"/>
    </location>
</feature>
<keyword evidence="4" id="KW-1185">Reference proteome</keyword>
<dbReference type="RefSeq" id="WP_380084237.1">
    <property type="nucleotide sequence ID" value="NZ_JBHSWD010000006.1"/>
</dbReference>
<comment type="similarity">
    <text evidence="1">Belongs to the ParB family.</text>
</comment>
<dbReference type="PANTHER" id="PTHR33375">
    <property type="entry name" value="CHROMOSOME-PARTITIONING PROTEIN PARB-RELATED"/>
    <property type="match status" value="1"/>
</dbReference>
<evidence type="ECO:0000256" key="1">
    <source>
        <dbReference type="ARBA" id="ARBA00006295"/>
    </source>
</evidence>
<evidence type="ECO:0000259" key="2">
    <source>
        <dbReference type="SMART" id="SM00470"/>
    </source>
</evidence>
<dbReference type="InterPro" id="IPR036086">
    <property type="entry name" value="ParB/Sulfiredoxin_sf"/>
</dbReference>
<protein>
    <submittedName>
        <fullName evidence="3">ParB/RepB/Spo0J family partition protein</fullName>
    </submittedName>
</protein>
<proteinExistence type="inferred from homology"/>